<reference evidence="6" key="2">
    <citation type="submission" date="2022-06" db="UniProtKB">
        <authorList>
            <consortium name="EnsemblMetazoa"/>
        </authorList>
    </citation>
    <scope>IDENTIFICATION</scope>
    <source>
        <strain evidence="6">PS312</strain>
    </source>
</reference>
<dbReference type="GO" id="GO:1990071">
    <property type="term" value="C:TRAPPII protein complex"/>
    <property type="evidence" value="ECO:0000318"/>
    <property type="project" value="GO_Central"/>
</dbReference>
<dbReference type="AlphaFoldDB" id="A0A8R1Z5K9"/>
<dbReference type="PANTHER" id="PTHR13251">
    <property type="entry name" value="EPILEPSY HOLOPROSENCEPHALY CANDIDATE 1/TMEM1"/>
    <property type="match status" value="1"/>
</dbReference>
<keyword evidence="7" id="KW-1185">Reference proteome</keyword>
<evidence type="ECO:0000313" key="7">
    <source>
        <dbReference type="Proteomes" id="UP000005239"/>
    </source>
</evidence>
<name>A0A8R1Z5K9_PRIPA</name>
<feature type="domain" description="TRAPPC10/Trs130 C-terminal" evidence="4">
    <location>
        <begin position="1001"/>
        <end position="1128"/>
    </location>
</feature>
<comment type="subcellular location">
    <subcellularLocation>
        <location evidence="1">Golgi apparatus</location>
    </subcellularLocation>
</comment>
<keyword evidence="3" id="KW-0333">Golgi apparatus</keyword>
<accession>A0A8R1Z5K9</accession>
<feature type="domain" description="TRAPPC10/Trs130 N-terminal" evidence="5">
    <location>
        <begin position="29"/>
        <end position="315"/>
    </location>
</feature>
<sequence length="1156" mass="129991">MALSPSSSSLQSADLSTLLRINKGFPFHITYKGNDAVVYQHALSNFFSQNPVSWKRHGKFFPYPLVFPLKFIPFDDKHVFTLDSTIEELKSFAFLHIFFINASSADEYRNNIRHTVSEWFAGLSSRPELQWLIVVDTTRAKEKKNRSNLMDKIKTDFSKHNHKLIEVSDSVEHSSFNALTGLVQSSLLSHLELLTETWERCLKAGRERHVAKDWNLVECVNQEVDYARLFWSLGALDHSLKLYEDLDSFVFFLIVSLAESESSSYPPWAERLGGEEMEECPTLLESMREVDIKKGNSTIAGIRHLLLAHKLLLTVHLYHARVHSPKTAASPGARCDHAAVVMKYANNTLHGVIEHLLVLKSSIAPFRLSCWVIQLVGESLYLSCLIADINTIETAKEAVAAMHSKRFKELLCIAELAVEERKEERGRLLEWMDGVMKKREAEEKLTKQHRDSALSVLCEALRNSSSLESTMLRTHDAASAFLTQSGRKRSAALIGYELALFLTRQGKPAAALPYYLRFVSSLMENGEKSESMLRVIEEAVEKLHPKEDYERIVRFLLYLVQNTRDDGKKLECANRLKNELERGKKESLHQIRLTEWTDHIGCPCKVRLNMKTEITKVVPGEKVNLGVRISSSIPSISLEGARVKVRLSLLSPSTTTAYEKPAFDVEYRLAESRLICVNRGSKNVSPSDSPRDEEVGIELIHDGIIERIDNEGVTVQLEAVVRKTGIFMLHNVEITVCSESLLLIVPQSCIIIDRKMIMVIVEETKHSIAFPQGKVLESGISECLSVSLSSGSLAIPSSTLKVTIEDGEEGDIEFMSEDGLWESLVVLPVPSLEKEQKVGREIRLCMPLSGEVKPEEGIRKIRLEWSGRLFVHIVRFSPLFSTRFTNSHLESKMLLDLEMSRPSSSLWSIIPLESSLSIKNPLAPIEPALMYFDTQPLLPRGVSSLTWLAAPPSDGLPSVPFKLRLRYRVKPIDGRAMEEAVDREYEYRLEGDVELKRVQYEVCSQVLSQQPGAQLCRVGTPCHLLVSIRSLSVHETDSLVVSVATDERLWEIGERSKAVTLKESGLGQVYMMVIPLVPGFLPFPSVQLHAAANSIRSEDRFWSDSSDSIPSPPLFTFERTAGKQIRVLGASGGDGGSISSRGEKRTIKEKLQKLFD</sequence>
<dbReference type="InterPro" id="IPR056913">
    <property type="entry name" value="TRAPPC10/Trs130_N"/>
</dbReference>
<dbReference type="Pfam" id="PF23036">
    <property type="entry name" value="TRAPPC10_1st"/>
    <property type="match status" value="1"/>
</dbReference>
<evidence type="ECO:0000256" key="1">
    <source>
        <dbReference type="ARBA" id="ARBA00004555"/>
    </source>
</evidence>
<evidence type="ECO:0000256" key="3">
    <source>
        <dbReference type="ARBA" id="ARBA00023034"/>
    </source>
</evidence>
<evidence type="ECO:0000259" key="4">
    <source>
        <dbReference type="Pfam" id="PF12584"/>
    </source>
</evidence>
<reference evidence="7" key="1">
    <citation type="journal article" date="2008" name="Nat. Genet.">
        <title>The Pristionchus pacificus genome provides a unique perspective on nematode lifestyle and parasitism.</title>
        <authorList>
            <person name="Dieterich C."/>
            <person name="Clifton S.W."/>
            <person name="Schuster L.N."/>
            <person name="Chinwalla A."/>
            <person name="Delehaunty K."/>
            <person name="Dinkelacker I."/>
            <person name="Fulton L."/>
            <person name="Fulton R."/>
            <person name="Godfrey J."/>
            <person name="Minx P."/>
            <person name="Mitreva M."/>
            <person name="Roeseler W."/>
            <person name="Tian H."/>
            <person name="Witte H."/>
            <person name="Yang S.P."/>
            <person name="Wilson R.K."/>
            <person name="Sommer R.J."/>
        </authorList>
    </citation>
    <scope>NUCLEOTIDE SEQUENCE [LARGE SCALE GENOMIC DNA]</scope>
    <source>
        <strain evidence="7">PS312</strain>
    </source>
</reference>
<dbReference type="PANTHER" id="PTHR13251:SF3">
    <property type="entry name" value="TRAFFICKING PROTEIN PARTICLE COMPLEX SUBUNIT 10"/>
    <property type="match status" value="1"/>
</dbReference>
<proteinExistence type="predicted"/>
<evidence type="ECO:0000259" key="5">
    <source>
        <dbReference type="Pfam" id="PF23036"/>
    </source>
</evidence>
<organism evidence="6 7">
    <name type="scientific">Pristionchus pacificus</name>
    <name type="common">Parasitic nematode worm</name>
    <dbReference type="NCBI Taxonomy" id="54126"/>
    <lineage>
        <taxon>Eukaryota</taxon>
        <taxon>Metazoa</taxon>
        <taxon>Ecdysozoa</taxon>
        <taxon>Nematoda</taxon>
        <taxon>Chromadorea</taxon>
        <taxon>Rhabditida</taxon>
        <taxon>Rhabditina</taxon>
        <taxon>Diplogasteromorpha</taxon>
        <taxon>Diplogasteroidea</taxon>
        <taxon>Neodiplogasteridae</taxon>
        <taxon>Pristionchus</taxon>
    </lineage>
</organism>
<evidence type="ECO:0000256" key="2">
    <source>
        <dbReference type="ARBA" id="ARBA00022448"/>
    </source>
</evidence>
<dbReference type="OrthoDB" id="10256906at2759"/>
<dbReference type="InterPro" id="IPR045126">
    <property type="entry name" value="TRAPPC10/Trs130"/>
</dbReference>
<gene>
    <name evidence="6" type="primary">WBGene00304514</name>
</gene>
<keyword evidence="2" id="KW-0813">Transport</keyword>
<evidence type="ECO:0000313" key="6">
    <source>
        <dbReference type="EnsemblMetazoa" id="PPA46735.1"/>
    </source>
</evidence>
<dbReference type="InterPro" id="IPR022233">
    <property type="entry name" value="TRAPPC10/Trs130_C"/>
</dbReference>
<dbReference type="EnsemblMetazoa" id="PPA46735.1">
    <property type="protein sequence ID" value="PPA46735.1"/>
    <property type="gene ID" value="WBGene00304514"/>
</dbReference>
<dbReference type="GO" id="GO:0005829">
    <property type="term" value="C:cytosol"/>
    <property type="evidence" value="ECO:0007669"/>
    <property type="project" value="GOC"/>
</dbReference>
<dbReference type="GO" id="GO:0034498">
    <property type="term" value="P:early endosome to Golgi transport"/>
    <property type="evidence" value="ECO:0000318"/>
    <property type="project" value="GO_Central"/>
</dbReference>
<dbReference type="GO" id="GO:0006891">
    <property type="term" value="P:intra-Golgi vesicle-mediated transport"/>
    <property type="evidence" value="ECO:0000318"/>
    <property type="project" value="GO_Central"/>
</dbReference>
<protein>
    <submittedName>
        <fullName evidence="6">Uncharacterized protein</fullName>
    </submittedName>
</protein>
<dbReference type="Proteomes" id="UP000005239">
    <property type="component" value="Unassembled WGS sequence"/>
</dbReference>
<dbReference type="Pfam" id="PF12584">
    <property type="entry name" value="TRAPPC10"/>
    <property type="match status" value="1"/>
</dbReference>